<gene>
    <name evidence="2" type="ORF">ACJIZ3_014200</name>
</gene>
<dbReference type="AlphaFoldDB" id="A0ABD3RKT2"/>
<reference evidence="2 3" key="1">
    <citation type="submission" date="2024-12" db="EMBL/GenBank/DDBJ databases">
        <title>The unique morphological basis and parallel evolutionary history of personate flowers in Penstemon.</title>
        <authorList>
            <person name="Depatie T.H."/>
            <person name="Wessinger C.A."/>
        </authorList>
    </citation>
    <scope>NUCLEOTIDE SEQUENCE [LARGE SCALE GENOMIC DNA]</scope>
    <source>
        <strain evidence="2">WTNN_2</strain>
        <tissue evidence="2">Leaf</tissue>
    </source>
</reference>
<comment type="caution">
    <text evidence="2">The sequence shown here is derived from an EMBL/GenBank/DDBJ whole genome shotgun (WGS) entry which is preliminary data.</text>
</comment>
<accession>A0ABD3RKT2</accession>
<dbReference type="PANTHER" id="PTHR46137">
    <property type="entry name" value="OS05G0310600 PROTEIN"/>
    <property type="match status" value="1"/>
</dbReference>
<evidence type="ECO:0000313" key="2">
    <source>
        <dbReference type="EMBL" id="KAL3812932.1"/>
    </source>
</evidence>
<dbReference type="EMBL" id="JBJXBP010000008">
    <property type="protein sequence ID" value="KAL3812932.1"/>
    <property type="molecule type" value="Genomic_DNA"/>
</dbReference>
<feature type="domain" description="LRAT" evidence="1">
    <location>
        <begin position="20"/>
        <end position="174"/>
    </location>
</feature>
<dbReference type="Gene3D" id="3.90.1720.10">
    <property type="entry name" value="endopeptidase domain like (from Nostoc punctiforme)"/>
    <property type="match status" value="1"/>
</dbReference>
<protein>
    <recommendedName>
        <fullName evidence="1">LRAT domain-containing protein</fullName>
    </recommendedName>
</protein>
<keyword evidence="3" id="KW-1185">Reference proteome</keyword>
<evidence type="ECO:0000259" key="1">
    <source>
        <dbReference type="PROSITE" id="PS51934"/>
    </source>
</evidence>
<name>A0ABD3RKT2_9LAMI</name>
<dbReference type="Pfam" id="PF04970">
    <property type="entry name" value="LRAT"/>
    <property type="match status" value="1"/>
</dbReference>
<dbReference type="InterPro" id="IPR007053">
    <property type="entry name" value="LRAT_dom"/>
</dbReference>
<organism evidence="2 3">
    <name type="scientific">Penstemon smallii</name>
    <dbReference type="NCBI Taxonomy" id="265156"/>
    <lineage>
        <taxon>Eukaryota</taxon>
        <taxon>Viridiplantae</taxon>
        <taxon>Streptophyta</taxon>
        <taxon>Embryophyta</taxon>
        <taxon>Tracheophyta</taxon>
        <taxon>Spermatophyta</taxon>
        <taxon>Magnoliopsida</taxon>
        <taxon>eudicotyledons</taxon>
        <taxon>Gunneridae</taxon>
        <taxon>Pentapetalae</taxon>
        <taxon>asterids</taxon>
        <taxon>lamiids</taxon>
        <taxon>Lamiales</taxon>
        <taxon>Plantaginaceae</taxon>
        <taxon>Cheloneae</taxon>
        <taxon>Penstemon</taxon>
    </lineage>
</organism>
<sequence>MGLLSHRVERSDIVAGDHIYSWRTSYAYSHHGIYVGENMVVHFTNDRSSFITCSSSSSSIKSQSNCSSSELQTTCLNPKCCGYRKRDNGVKKSCLDCFLGNGSLYLYQYEVAWYYLIAKIRGGTCTTAKSDPPEVVVKRAMDLIDHGFGKFDLIDNNCEDFALYCKTGLITGSGENEGMNSGQVASFASSVVGVPTSAAVGIFFSGPVGLATGAAVYSGVRYALDSFYRDRGVEVAVEELAKFRSKGKRPVKKA</sequence>
<dbReference type="PANTHER" id="PTHR46137:SF7">
    <property type="entry name" value="LRAT DOMAIN-CONTAINING PROTEIN"/>
    <property type="match status" value="1"/>
</dbReference>
<dbReference type="PROSITE" id="PS51934">
    <property type="entry name" value="LRAT"/>
    <property type="match status" value="1"/>
</dbReference>
<dbReference type="Proteomes" id="UP001634393">
    <property type="component" value="Unassembled WGS sequence"/>
</dbReference>
<evidence type="ECO:0000313" key="3">
    <source>
        <dbReference type="Proteomes" id="UP001634393"/>
    </source>
</evidence>
<proteinExistence type="predicted"/>